<evidence type="ECO:0000313" key="6">
    <source>
        <dbReference type="EMBL" id="TET79952.1"/>
    </source>
</evidence>
<gene>
    <name evidence="6" type="ORF">E3J38_06490</name>
</gene>
<keyword evidence="4 6" id="KW-0067">ATP-binding</keyword>
<proteinExistence type="inferred from homology"/>
<dbReference type="InterPro" id="IPR050763">
    <property type="entry name" value="ABC_transporter_ATP-binding"/>
</dbReference>
<dbReference type="GO" id="GO:0005524">
    <property type="term" value="F:ATP binding"/>
    <property type="evidence" value="ECO:0007669"/>
    <property type="project" value="UniProtKB-KW"/>
</dbReference>
<evidence type="ECO:0000256" key="1">
    <source>
        <dbReference type="ARBA" id="ARBA00005417"/>
    </source>
</evidence>
<dbReference type="PANTHER" id="PTHR42711">
    <property type="entry name" value="ABC TRANSPORTER ATP-BINDING PROTEIN"/>
    <property type="match status" value="1"/>
</dbReference>
<dbReference type="AlphaFoldDB" id="A0A523XL59"/>
<dbReference type="Proteomes" id="UP000315534">
    <property type="component" value="Unassembled WGS sequence"/>
</dbReference>
<dbReference type="InterPro" id="IPR003439">
    <property type="entry name" value="ABC_transporter-like_ATP-bd"/>
</dbReference>
<dbReference type="EMBL" id="SOIP01000381">
    <property type="protein sequence ID" value="TET79952.1"/>
    <property type="molecule type" value="Genomic_DNA"/>
</dbReference>
<dbReference type="SMART" id="SM00382">
    <property type="entry name" value="AAA"/>
    <property type="match status" value="1"/>
</dbReference>
<dbReference type="InterPro" id="IPR003593">
    <property type="entry name" value="AAA+_ATPase"/>
</dbReference>
<keyword evidence="2" id="KW-0813">Transport</keyword>
<evidence type="ECO:0000256" key="4">
    <source>
        <dbReference type="ARBA" id="ARBA00022840"/>
    </source>
</evidence>
<accession>A0A523XL59</accession>
<dbReference type="InterPro" id="IPR017871">
    <property type="entry name" value="ABC_transporter-like_CS"/>
</dbReference>
<evidence type="ECO:0000313" key="7">
    <source>
        <dbReference type="Proteomes" id="UP000315534"/>
    </source>
</evidence>
<sequence>MIKTHSLTKLFRDRRRGVVRAVDGLDIECKAGRVFGLLGPNGAGKTTTLRVLATILAPTSGTATINGCDLVREPGKVRSQVGFLSGDTRLYDRLTPKEILYYFGRLSGRSEKAIESRTAEVFSMLEMEDYAGVRCGKLSGGMKQRVSIARTIIHDPPVMILDEPTAGLDIIATRIVVKFIENCRLAGKCTVFSTHIMSEAEKLCDDIAIIDQGKIKGSGTLEDLLKQTGTNELEDAFIAIVDEGKEK</sequence>
<dbReference type="Pfam" id="PF00005">
    <property type="entry name" value="ABC_tran"/>
    <property type="match status" value="1"/>
</dbReference>
<organism evidence="6 7">
    <name type="scientific">candidate division TA06 bacterium</name>
    <dbReference type="NCBI Taxonomy" id="2250710"/>
    <lineage>
        <taxon>Bacteria</taxon>
        <taxon>Bacteria division TA06</taxon>
    </lineage>
</organism>
<protein>
    <submittedName>
        <fullName evidence="6">ATP-binding cassette domain-containing protein</fullName>
    </submittedName>
</protein>
<name>A0A523XL59_UNCT6</name>
<reference evidence="6 7" key="1">
    <citation type="submission" date="2019-03" db="EMBL/GenBank/DDBJ databases">
        <title>Metabolic potential of uncultured bacteria and archaea associated with petroleum seepage in deep-sea sediments.</title>
        <authorList>
            <person name="Dong X."/>
            <person name="Hubert C."/>
        </authorList>
    </citation>
    <scope>NUCLEOTIDE SEQUENCE [LARGE SCALE GENOMIC DNA]</scope>
    <source>
        <strain evidence="6">E29_bin36</strain>
    </source>
</reference>
<evidence type="ECO:0000256" key="3">
    <source>
        <dbReference type="ARBA" id="ARBA00022741"/>
    </source>
</evidence>
<dbReference type="SUPFAM" id="SSF52540">
    <property type="entry name" value="P-loop containing nucleoside triphosphate hydrolases"/>
    <property type="match status" value="1"/>
</dbReference>
<dbReference type="PROSITE" id="PS00211">
    <property type="entry name" value="ABC_TRANSPORTER_1"/>
    <property type="match status" value="1"/>
</dbReference>
<evidence type="ECO:0000259" key="5">
    <source>
        <dbReference type="PROSITE" id="PS50893"/>
    </source>
</evidence>
<dbReference type="Gene3D" id="3.40.50.300">
    <property type="entry name" value="P-loop containing nucleotide triphosphate hydrolases"/>
    <property type="match status" value="1"/>
</dbReference>
<feature type="domain" description="ABC transporter" evidence="5">
    <location>
        <begin position="2"/>
        <end position="237"/>
    </location>
</feature>
<dbReference type="PANTHER" id="PTHR42711:SF5">
    <property type="entry name" value="ABC TRANSPORTER ATP-BINDING PROTEIN NATA"/>
    <property type="match status" value="1"/>
</dbReference>
<dbReference type="PROSITE" id="PS50893">
    <property type="entry name" value="ABC_TRANSPORTER_2"/>
    <property type="match status" value="1"/>
</dbReference>
<keyword evidence="3" id="KW-0547">Nucleotide-binding</keyword>
<dbReference type="GO" id="GO:0016887">
    <property type="term" value="F:ATP hydrolysis activity"/>
    <property type="evidence" value="ECO:0007669"/>
    <property type="project" value="InterPro"/>
</dbReference>
<evidence type="ECO:0000256" key="2">
    <source>
        <dbReference type="ARBA" id="ARBA00022448"/>
    </source>
</evidence>
<comment type="caution">
    <text evidence="6">The sequence shown here is derived from an EMBL/GenBank/DDBJ whole genome shotgun (WGS) entry which is preliminary data.</text>
</comment>
<comment type="similarity">
    <text evidence="1">Belongs to the ABC transporter superfamily.</text>
</comment>
<dbReference type="InterPro" id="IPR027417">
    <property type="entry name" value="P-loop_NTPase"/>
</dbReference>